<evidence type="ECO:0000313" key="6">
    <source>
        <dbReference type="Proteomes" id="UP000051862"/>
    </source>
</evidence>
<sequence>MRFYNREREMESLRKALELSRSRLVVVTITGRRRVGKTRLVREFFEREGVDYLDFFIPVKSEKLILEDFSREIRIKLGYSPRFGTFSEMFEYLEVANVGTIFFDEFQNVLRVNPAIVFDLQRFIDRNRDKPLLIILSGSYLGMMRKLLMSRKAPLYGRSTIFIGLQPLRPKWVFTMLDDLGINEPTQQVEFYGIFGGIPKYYELMEVFEADNPLDFITDAIKYSTILSAEGEGLLMDEFGKAYRTYFSILDAIASGKNRLVEIANAVGMKPGSITKYLEALEDYYGIITRERPLLGGRRSRYVISDYFLNFWFSMIEPNRRHIEAGDFETLRKNLRRKFPEFFGRVFERVMLDLLHDLNGKLITFDNIGPQWGRNYEVDLVAVNREENTATFIEAKWKTNVDGPREIGRLIAKARNVPWGGEKRYLLIARDFRKECADCITIGEVLEHLKP</sequence>
<reference evidence="7" key="4">
    <citation type="submission" date="2016-10" db="EMBL/GenBank/DDBJ databases">
        <authorList>
            <person name="Varghese N."/>
            <person name="Submissions S."/>
        </authorList>
    </citation>
    <scope>NUCLEOTIDE SEQUENCE [LARGE SCALE GENOMIC DNA]</scope>
    <source>
        <strain evidence="7">OGL-20</strain>
    </source>
</reference>
<evidence type="ECO:0000259" key="2">
    <source>
        <dbReference type="Pfam" id="PF03008"/>
    </source>
</evidence>
<dbReference type="STRING" id="277988.SAMN05216170_0294"/>
<dbReference type="Pfam" id="PF03008">
    <property type="entry name" value="DUF234"/>
    <property type="match status" value="1"/>
</dbReference>
<dbReference type="Proteomes" id="UP000182125">
    <property type="component" value="Unassembled WGS sequence"/>
</dbReference>
<accession>A0A0Q2QQU0</accession>
<keyword evidence="8" id="KW-1185">Reference proteome</keyword>
<protein>
    <recommendedName>
        <fullName evidence="9">ATPase</fullName>
    </recommendedName>
</protein>
<dbReference type="AlphaFoldDB" id="A0A0Q2QQU0"/>
<dbReference type="SUPFAM" id="SSF52540">
    <property type="entry name" value="P-loop containing nucleoside triphosphate hydrolases"/>
    <property type="match status" value="1"/>
</dbReference>
<dbReference type="KEGG" id="ttd:A3L14_08255"/>
<dbReference type="Gene3D" id="3.40.50.300">
    <property type="entry name" value="P-loop containing nucleotide triphosphate hydrolases"/>
    <property type="match status" value="1"/>
</dbReference>
<dbReference type="RefSeq" id="WP_055429572.1">
    <property type="nucleotide sequence ID" value="NZ_CP015105.1"/>
</dbReference>
<gene>
    <name evidence="3" type="ORF">A3L14_08255</name>
    <name evidence="4" type="ORF">AMR53_07015</name>
    <name evidence="5" type="ORF">SAMN05216170_0294</name>
</gene>
<dbReference type="GO" id="GO:0005524">
    <property type="term" value="F:ATP binding"/>
    <property type="evidence" value="ECO:0007669"/>
    <property type="project" value="InterPro"/>
</dbReference>
<dbReference type="EMBL" id="FOIW01000001">
    <property type="protein sequence ID" value="SEV83955.1"/>
    <property type="molecule type" value="Genomic_DNA"/>
</dbReference>
<dbReference type="EMBL" id="LIXN01000009">
    <property type="protein sequence ID" value="KQH82341.1"/>
    <property type="molecule type" value="Genomic_DNA"/>
</dbReference>
<dbReference type="Proteomes" id="UP000051862">
    <property type="component" value="Unassembled WGS sequence"/>
</dbReference>
<dbReference type="Proteomes" id="UP000250136">
    <property type="component" value="Chromosome"/>
</dbReference>
<dbReference type="GeneID" id="33334409"/>
<evidence type="ECO:0000313" key="7">
    <source>
        <dbReference type="Proteomes" id="UP000182125"/>
    </source>
</evidence>
<dbReference type="InterPro" id="IPR004256">
    <property type="entry name" value="DUF234"/>
</dbReference>
<organism evidence="4 6">
    <name type="scientific">Thermococcus thioreducens</name>
    <dbReference type="NCBI Taxonomy" id="277988"/>
    <lineage>
        <taxon>Archaea</taxon>
        <taxon>Methanobacteriati</taxon>
        <taxon>Methanobacteriota</taxon>
        <taxon>Thermococci</taxon>
        <taxon>Thermococcales</taxon>
        <taxon>Thermococcaceae</taxon>
        <taxon>Thermococcus</taxon>
    </lineage>
</organism>
<dbReference type="SUPFAM" id="SSF46785">
    <property type="entry name" value="Winged helix' DNA-binding domain"/>
    <property type="match status" value="1"/>
</dbReference>
<dbReference type="PANTHER" id="PTHR34704:SF2">
    <property type="entry name" value="ATPASE"/>
    <property type="match status" value="1"/>
</dbReference>
<proteinExistence type="predicted"/>
<evidence type="ECO:0000313" key="3">
    <source>
        <dbReference type="EMBL" id="ASJ12877.1"/>
    </source>
</evidence>
<reference evidence="5" key="3">
    <citation type="submission" date="2016-10" db="EMBL/GenBank/DDBJ databases">
        <authorList>
            <person name="de Groot N.N."/>
        </authorList>
    </citation>
    <scope>NUCLEOTIDE SEQUENCE [LARGE SCALE GENOMIC DNA]</scope>
    <source>
        <strain evidence="5">OGL-20</strain>
    </source>
</reference>
<name>A0A0Q2QQU0_9EURY</name>
<evidence type="ECO:0000313" key="5">
    <source>
        <dbReference type="EMBL" id="SEV83955.1"/>
    </source>
</evidence>
<evidence type="ECO:0008006" key="9">
    <source>
        <dbReference type="Google" id="ProtNLM"/>
    </source>
</evidence>
<dbReference type="Pfam" id="PF01637">
    <property type="entry name" value="ATPase_2"/>
    <property type="match status" value="1"/>
</dbReference>
<dbReference type="OrthoDB" id="132045at2157"/>
<dbReference type="InterPro" id="IPR027417">
    <property type="entry name" value="P-loop_NTPase"/>
</dbReference>
<dbReference type="PANTHER" id="PTHR34704">
    <property type="entry name" value="ATPASE"/>
    <property type="match status" value="1"/>
</dbReference>
<dbReference type="PATRIC" id="fig|277988.4.peg.1480"/>
<feature type="domain" description="DUF234" evidence="2">
    <location>
        <begin position="312"/>
        <end position="399"/>
    </location>
</feature>
<evidence type="ECO:0000313" key="4">
    <source>
        <dbReference type="EMBL" id="KQH82341.1"/>
    </source>
</evidence>
<reference evidence="3 8" key="2">
    <citation type="submission" date="2016-04" db="EMBL/GenBank/DDBJ databases">
        <title>Complete genome sequence of Thermococcus thioreducens type strain OGL-20P.</title>
        <authorList>
            <person name="Oger P.M."/>
        </authorList>
    </citation>
    <scope>NUCLEOTIDE SEQUENCE [LARGE SCALE GENOMIC DNA]</scope>
    <source>
        <strain evidence="3 8">OGL-20P</strain>
    </source>
</reference>
<dbReference type="EMBL" id="CP015105">
    <property type="protein sequence ID" value="ASJ12877.1"/>
    <property type="molecule type" value="Genomic_DNA"/>
</dbReference>
<dbReference type="InterPro" id="IPR011579">
    <property type="entry name" value="ATPase_dom"/>
</dbReference>
<reference evidence="4 6" key="1">
    <citation type="submission" date="2015-08" db="EMBL/GenBank/DDBJ databases">
        <title>Thermococcus thioreducens DSM 14981 genome sequencing.</title>
        <authorList>
            <person name="Hong S.-J."/>
            <person name="Kim M.-C."/>
            <person name="Shin J.-H."/>
        </authorList>
    </citation>
    <scope>NUCLEOTIDE SEQUENCE [LARGE SCALE GENOMIC DNA]</scope>
    <source>
        <strain evidence="4 6">DSM 14981</strain>
    </source>
</reference>
<evidence type="ECO:0000259" key="1">
    <source>
        <dbReference type="Pfam" id="PF01637"/>
    </source>
</evidence>
<evidence type="ECO:0000313" key="8">
    <source>
        <dbReference type="Proteomes" id="UP000250136"/>
    </source>
</evidence>
<feature type="domain" description="ATPase" evidence="1">
    <location>
        <begin position="3"/>
        <end position="201"/>
    </location>
</feature>
<dbReference type="InterPro" id="IPR036390">
    <property type="entry name" value="WH_DNA-bd_sf"/>
</dbReference>